<keyword evidence="2 6" id="KW-0479">Metal-binding</keyword>
<evidence type="ECO:0000256" key="5">
    <source>
        <dbReference type="ARBA" id="ARBA00023014"/>
    </source>
</evidence>
<dbReference type="Proteomes" id="UP000014216">
    <property type="component" value="Unassembled WGS sequence"/>
</dbReference>
<name>S0G894_9BACT</name>
<dbReference type="GO" id="GO:0047809">
    <property type="term" value="F:D-lactate dehydrogenase activity"/>
    <property type="evidence" value="ECO:0007669"/>
    <property type="project" value="RHEA"/>
</dbReference>
<dbReference type="PATRIC" id="fig|1286635.3.peg.816"/>
<evidence type="ECO:0000256" key="2">
    <source>
        <dbReference type="ARBA" id="ARBA00022723"/>
    </source>
</evidence>
<organism evidence="8 9">
    <name type="scientific">Desulfotignum phosphitoxidans DSM 13687</name>
    <dbReference type="NCBI Taxonomy" id="1286635"/>
    <lineage>
        <taxon>Bacteria</taxon>
        <taxon>Pseudomonadati</taxon>
        <taxon>Thermodesulfobacteriota</taxon>
        <taxon>Desulfobacteria</taxon>
        <taxon>Desulfobacterales</taxon>
        <taxon>Desulfobacteraceae</taxon>
        <taxon>Desulfotignum</taxon>
    </lineage>
</organism>
<proteinExistence type="predicted"/>
<dbReference type="InterPro" id="IPR012257">
    <property type="entry name" value="Glc_ox_4Fe-4S"/>
</dbReference>
<comment type="catalytic activity">
    <reaction evidence="6">
        <text>(R)-lactate + A = pyruvate + AH2</text>
        <dbReference type="Rhea" id="RHEA:15089"/>
        <dbReference type="ChEBI" id="CHEBI:13193"/>
        <dbReference type="ChEBI" id="CHEBI:15361"/>
        <dbReference type="ChEBI" id="CHEBI:16004"/>
        <dbReference type="ChEBI" id="CHEBI:17499"/>
    </reaction>
</comment>
<dbReference type="Pfam" id="PF02754">
    <property type="entry name" value="CCG"/>
    <property type="match status" value="2"/>
</dbReference>
<dbReference type="EC" id="1.1.99.14" evidence="6"/>
<accession>S0G894</accession>
<comment type="catalytic activity">
    <reaction evidence="6">
        <text>glycolate + A = glyoxylate + AH2</text>
        <dbReference type="Rhea" id="RHEA:21264"/>
        <dbReference type="ChEBI" id="CHEBI:13193"/>
        <dbReference type="ChEBI" id="CHEBI:17499"/>
        <dbReference type="ChEBI" id="CHEBI:29805"/>
        <dbReference type="ChEBI" id="CHEBI:36655"/>
        <dbReference type="EC" id="1.1.99.14"/>
    </reaction>
</comment>
<evidence type="ECO:0000313" key="9">
    <source>
        <dbReference type="Proteomes" id="UP000014216"/>
    </source>
</evidence>
<keyword evidence="4 6" id="KW-0408">Iron</keyword>
<keyword evidence="5 6" id="KW-0411">Iron-sulfur</keyword>
<dbReference type="GO" id="GO:0019154">
    <property type="term" value="F:glycolate dehydrogenase activity"/>
    <property type="evidence" value="ECO:0007669"/>
    <property type="project" value="UniProtKB-EC"/>
</dbReference>
<dbReference type="InterPro" id="IPR004017">
    <property type="entry name" value="Cys_rich_dom"/>
</dbReference>
<evidence type="ECO:0000313" key="8">
    <source>
        <dbReference type="EMBL" id="EMS81641.1"/>
    </source>
</evidence>
<dbReference type="PROSITE" id="PS00198">
    <property type="entry name" value="4FE4S_FER_1"/>
    <property type="match status" value="1"/>
</dbReference>
<keyword evidence="6" id="KW-0249">Electron transport</keyword>
<dbReference type="OrthoDB" id="5289041at2"/>
<evidence type="ECO:0000256" key="6">
    <source>
        <dbReference type="PIRNR" id="PIRNR000139"/>
    </source>
</evidence>
<dbReference type="PIRSF" id="PIRSF000139">
    <property type="entry name" value="Glc_ox_4Fe-4S"/>
    <property type="match status" value="1"/>
</dbReference>
<keyword evidence="8" id="KW-0560">Oxidoreductase</keyword>
<evidence type="ECO:0000256" key="1">
    <source>
        <dbReference type="ARBA" id="ARBA00022485"/>
    </source>
</evidence>
<protein>
    <recommendedName>
        <fullName evidence="6">Glycolate oxidase iron-sulfur subunit</fullName>
        <ecNumber evidence="6">1.1.99.14</ecNumber>
    </recommendedName>
</protein>
<dbReference type="InterPro" id="IPR009051">
    <property type="entry name" value="Helical_ferredxn"/>
</dbReference>
<evidence type="ECO:0000259" key="7">
    <source>
        <dbReference type="PROSITE" id="PS51379"/>
    </source>
</evidence>
<dbReference type="SUPFAM" id="SSF46548">
    <property type="entry name" value="alpha-helical ferredoxin"/>
    <property type="match status" value="1"/>
</dbReference>
<dbReference type="GO" id="GO:0051539">
    <property type="term" value="F:4 iron, 4 sulfur cluster binding"/>
    <property type="evidence" value="ECO:0007669"/>
    <property type="project" value="UniProtKB-UniRule"/>
</dbReference>
<feature type="domain" description="4Fe-4S ferredoxin-type" evidence="7">
    <location>
        <begin position="11"/>
        <end position="42"/>
    </location>
</feature>
<reference evidence="8 9" key="1">
    <citation type="journal article" date="2013" name="Genome Announc.">
        <title>Draft Genome Sequence of Desulfotignum phosphitoxidans DSM 13687 Strain FiPS-3.</title>
        <authorList>
            <person name="Poehlein A."/>
            <person name="Daniel R."/>
            <person name="Simeonova D.D."/>
        </authorList>
    </citation>
    <scope>NUCLEOTIDE SEQUENCE [LARGE SCALE GENOMIC DNA]</scope>
    <source>
        <strain evidence="8 9">DSM 13687</strain>
    </source>
</reference>
<keyword evidence="6" id="KW-0813">Transport</keyword>
<dbReference type="InterPro" id="IPR017900">
    <property type="entry name" value="4Fe4S_Fe_S_CS"/>
</dbReference>
<dbReference type="AlphaFoldDB" id="S0G894"/>
<dbReference type="RefSeq" id="WP_006964405.1">
    <property type="nucleotide sequence ID" value="NZ_APJX01000001.1"/>
</dbReference>
<dbReference type="Pfam" id="PF13183">
    <property type="entry name" value="Fer4_8"/>
    <property type="match status" value="1"/>
</dbReference>
<dbReference type="PROSITE" id="PS51379">
    <property type="entry name" value="4FE4S_FER_2"/>
    <property type="match status" value="2"/>
</dbReference>
<dbReference type="PANTHER" id="PTHR32479:SF20">
    <property type="entry name" value="GLYCOLATE OXIDASE IRON-SULFUR SUBUNIT"/>
    <property type="match status" value="1"/>
</dbReference>
<dbReference type="Gene3D" id="1.10.1060.10">
    <property type="entry name" value="Alpha-helical ferredoxin"/>
    <property type="match status" value="1"/>
</dbReference>
<feature type="domain" description="4Fe-4S ferredoxin-type" evidence="7">
    <location>
        <begin position="60"/>
        <end position="92"/>
    </location>
</feature>
<dbReference type="EMBL" id="APJX01000001">
    <property type="protein sequence ID" value="EMS81641.1"/>
    <property type="molecule type" value="Genomic_DNA"/>
</dbReference>
<comment type="cofactor">
    <cofactor evidence="6">
        <name>[4Fe-4S] cluster</name>
        <dbReference type="ChEBI" id="CHEBI:49883"/>
    </cofactor>
    <text evidence="6">Binds 2 [4Fe-4S] clusters.</text>
</comment>
<keyword evidence="9" id="KW-1185">Reference proteome</keyword>
<comment type="function">
    <text evidence="6">Component of a complex that catalyzes the oxidation of glycolate to glyoxylate.</text>
</comment>
<evidence type="ECO:0000256" key="4">
    <source>
        <dbReference type="ARBA" id="ARBA00023004"/>
    </source>
</evidence>
<keyword evidence="1 6" id="KW-0004">4Fe-4S</keyword>
<evidence type="ECO:0000256" key="3">
    <source>
        <dbReference type="ARBA" id="ARBA00022737"/>
    </source>
</evidence>
<gene>
    <name evidence="8" type="primary">dld</name>
    <name evidence="8" type="ORF">Dpo_1c07820</name>
</gene>
<sequence length="440" mass="47754">MADMKELANLVKELEDQLVTCIRCGMCQSVCPLFEQTRKEADVARGKLALLTGLMENMFTDPDGVNERLNRCLLCGSCASNCPSGVNVVEIFIKARAILAEYKGLSPAKKLIFRQLLAHPGRFDAMVDWAGRFQGLFAKPDANAQGTSCARLVSPLLSHRHFMPLSPTPFHKILPGKGLTTRGSGPRVAFFTGCLIDKIFPGVAHASLKVLSHHNVGAVIPPGQGCCGIPSLASGDRDSFTRLVDHNLALFEKHDFDVLVTACATCTSTIKKLWPSVYKNPSPGMQKKLTALSEKTMDINQFLVDQVGIKPIETGLEDAEKEIVTYHDPCHLKKSLGVADQPRQVIRAAGCRLEEMAGSDKCCGMGGSFNIYHYDLSSAIGTLKEHNIEATGCATVSTGCPACMMQISDMLGKAGASIRVRHPMELYAQALEKKNLLNHP</sequence>
<dbReference type="GO" id="GO:0046872">
    <property type="term" value="F:metal ion binding"/>
    <property type="evidence" value="ECO:0007669"/>
    <property type="project" value="UniProtKB-UniRule"/>
</dbReference>
<comment type="caution">
    <text evidence="8">The sequence shown here is derived from an EMBL/GenBank/DDBJ whole genome shotgun (WGS) entry which is preliminary data.</text>
</comment>
<keyword evidence="3" id="KW-0677">Repeat</keyword>
<dbReference type="PANTHER" id="PTHR32479">
    <property type="entry name" value="GLYCOLATE OXIDASE IRON-SULFUR SUBUNIT"/>
    <property type="match status" value="1"/>
</dbReference>
<dbReference type="InterPro" id="IPR017896">
    <property type="entry name" value="4Fe4S_Fe-S-bd"/>
</dbReference>